<accession>A0A3B0ZFE3</accession>
<dbReference type="AlphaFoldDB" id="A0A3B0ZFE3"/>
<dbReference type="SUPFAM" id="SSF47413">
    <property type="entry name" value="lambda repressor-like DNA-binding domains"/>
    <property type="match status" value="1"/>
</dbReference>
<dbReference type="CDD" id="cd00093">
    <property type="entry name" value="HTH_XRE"/>
    <property type="match status" value="1"/>
</dbReference>
<dbReference type="PANTHER" id="PTHR46797:SF23">
    <property type="entry name" value="HTH-TYPE TRANSCRIPTIONAL REGULATOR SUTR"/>
    <property type="match status" value="1"/>
</dbReference>
<dbReference type="InterPro" id="IPR050807">
    <property type="entry name" value="TransReg_Diox_bact_type"/>
</dbReference>
<dbReference type="Pfam" id="PF01381">
    <property type="entry name" value="HTH_3"/>
    <property type="match status" value="1"/>
</dbReference>
<evidence type="ECO:0000256" key="2">
    <source>
        <dbReference type="ARBA" id="ARBA00023125"/>
    </source>
</evidence>
<dbReference type="EMBL" id="UOFS01000011">
    <property type="protein sequence ID" value="VAW92105.1"/>
    <property type="molecule type" value="Genomic_DNA"/>
</dbReference>
<gene>
    <name evidence="5" type="ORF">MNBD_GAMMA22-2349</name>
</gene>
<evidence type="ECO:0000256" key="3">
    <source>
        <dbReference type="ARBA" id="ARBA00023163"/>
    </source>
</evidence>
<dbReference type="InterPro" id="IPR010982">
    <property type="entry name" value="Lambda_DNA-bd_dom_sf"/>
</dbReference>
<keyword evidence="1" id="KW-0805">Transcription regulation</keyword>
<dbReference type="Gene3D" id="1.10.260.40">
    <property type="entry name" value="lambda repressor-like DNA-binding domains"/>
    <property type="match status" value="1"/>
</dbReference>
<organism evidence="5">
    <name type="scientific">hydrothermal vent metagenome</name>
    <dbReference type="NCBI Taxonomy" id="652676"/>
    <lineage>
        <taxon>unclassified sequences</taxon>
        <taxon>metagenomes</taxon>
        <taxon>ecological metagenomes</taxon>
    </lineage>
</organism>
<evidence type="ECO:0000256" key="1">
    <source>
        <dbReference type="ARBA" id="ARBA00023015"/>
    </source>
</evidence>
<protein>
    <recommendedName>
        <fullName evidence="4">HTH cro/C1-type domain-containing protein</fullName>
    </recommendedName>
</protein>
<name>A0A3B0ZFE3_9ZZZZ</name>
<dbReference type="InterPro" id="IPR001387">
    <property type="entry name" value="Cro/C1-type_HTH"/>
</dbReference>
<dbReference type="GO" id="GO:0003677">
    <property type="term" value="F:DNA binding"/>
    <property type="evidence" value="ECO:0007669"/>
    <property type="project" value="UniProtKB-KW"/>
</dbReference>
<dbReference type="SMART" id="SM00530">
    <property type="entry name" value="HTH_XRE"/>
    <property type="match status" value="1"/>
</dbReference>
<proteinExistence type="predicted"/>
<evidence type="ECO:0000259" key="4">
    <source>
        <dbReference type="PROSITE" id="PS50943"/>
    </source>
</evidence>
<keyword evidence="2" id="KW-0238">DNA-binding</keyword>
<dbReference type="PANTHER" id="PTHR46797">
    <property type="entry name" value="HTH-TYPE TRANSCRIPTIONAL REGULATOR"/>
    <property type="match status" value="1"/>
</dbReference>
<dbReference type="GO" id="GO:0003700">
    <property type="term" value="F:DNA-binding transcription factor activity"/>
    <property type="evidence" value="ECO:0007669"/>
    <property type="project" value="TreeGrafter"/>
</dbReference>
<feature type="domain" description="HTH cro/C1-type" evidence="4">
    <location>
        <begin position="11"/>
        <end position="65"/>
    </location>
</feature>
<evidence type="ECO:0000313" key="5">
    <source>
        <dbReference type="EMBL" id="VAW92105.1"/>
    </source>
</evidence>
<reference evidence="5" key="1">
    <citation type="submission" date="2018-06" db="EMBL/GenBank/DDBJ databases">
        <authorList>
            <person name="Zhirakovskaya E."/>
        </authorList>
    </citation>
    <scope>NUCLEOTIDE SEQUENCE</scope>
</reference>
<dbReference type="PROSITE" id="PS50943">
    <property type="entry name" value="HTH_CROC1"/>
    <property type="match status" value="1"/>
</dbReference>
<keyword evidence="3" id="KW-0804">Transcription</keyword>
<dbReference type="GO" id="GO:0005829">
    <property type="term" value="C:cytosol"/>
    <property type="evidence" value="ECO:0007669"/>
    <property type="project" value="TreeGrafter"/>
</dbReference>
<sequence>MNIKINLGKRVKELRLHNSYSQEAFSLECGLDRTYIASLENGKRNVSIENIEKIATAFQLTLIEFFNSELFSDN</sequence>